<dbReference type="EMBL" id="FN649760">
    <property type="protein sequence ID" value="CBN74204.1"/>
    <property type="molecule type" value="Genomic_DNA"/>
</dbReference>
<gene>
    <name evidence="2" type="ORF">Esi_0013_0134</name>
</gene>
<dbReference type="AlphaFoldDB" id="D8LEB9"/>
<dbReference type="Proteomes" id="UP000002630">
    <property type="component" value="Unassembled WGS sequence"/>
</dbReference>
<organism evidence="2 3">
    <name type="scientific">Ectocarpus siliculosus</name>
    <name type="common">Brown alga</name>
    <name type="synonym">Conferva siliculosa</name>
    <dbReference type="NCBI Taxonomy" id="2880"/>
    <lineage>
        <taxon>Eukaryota</taxon>
        <taxon>Sar</taxon>
        <taxon>Stramenopiles</taxon>
        <taxon>Ochrophyta</taxon>
        <taxon>PX clade</taxon>
        <taxon>Phaeophyceae</taxon>
        <taxon>Ectocarpales</taxon>
        <taxon>Ectocarpaceae</taxon>
        <taxon>Ectocarpus</taxon>
    </lineage>
</organism>
<proteinExistence type="predicted"/>
<feature type="compositionally biased region" description="Basic residues" evidence="1">
    <location>
        <begin position="17"/>
        <end position="27"/>
    </location>
</feature>
<reference evidence="2 3" key="1">
    <citation type="journal article" date="2010" name="Nature">
        <title>The Ectocarpus genome and the independent evolution of multicellularity in brown algae.</title>
        <authorList>
            <person name="Cock J.M."/>
            <person name="Sterck L."/>
            <person name="Rouze P."/>
            <person name="Scornet D."/>
            <person name="Allen A.E."/>
            <person name="Amoutzias G."/>
            <person name="Anthouard V."/>
            <person name="Artiguenave F."/>
            <person name="Aury J.M."/>
            <person name="Badger J.H."/>
            <person name="Beszteri B."/>
            <person name="Billiau K."/>
            <person name="Bonnet E."/>
            <person name="Bothwell J.H."/>
            <person name="Bowler C."/>
            <person name="Boyen C."/>
            <person name="Brownlee C."/>
            <person name="Carrano C.J."/>
            <person name="Charrier B."/>
            <person name="Cho G.Y."/>
            <person name="Coelho S.M."/>
            <person name="Collen J."/>
            <person name="Corre E."/>
            <person name="Da Silva C."/>
            <person name="Delage L."/>
            <person name="Delaroque N."/>
            <person name="Dittami S.M."/>
            <person name="Doulbeau S."/>
            <person name="Elias M."/>
            <person name="Farnham G."/>
            <person name="Gachon C.M."/>
            <person name="Gschloessl B."/>
            <person name="Heesch S."/>
            <person name="Jabbari K."/>
            <person name="Jubin C."/>
            <person name="Kawai H."/>
            <person name="Kimura K."/>
            <person name="Kloareg B."/>
            <person name="Kupper F.C."/>
            <person name="Lang D."/>
            <person name="Le Bail A."/>
            <person name="Leblanc C."/>
            <person name="Lerouge P."/>
            <person name="Lohr M."/>
            <person name="Lopez P.J."/>
            <person name="Martens C."/>
            <person name="Maumus F."/>
            <person name="Michel G."/>
            <person name="Miranda-Saavedra D."/>
            <person name="Morales J."/>
            <person name="Moreau H."/>
            <person name="Motomura T."/>
            <person name="Nagasato C."/>
            <person name="Napoli C.A."/>
            <person name="Nelson D.R."/>
            <person name="Nyvall-Collen P."/>
            <person name="Peters A.F."/>
            <person name="Pommier C."/>
            <person name="Potin P."/>
            <person name="Poulain J."/>
            <person name="Quesneville H."/>
            <person name="Read B."/>
            <person name="Rensing S.A."/>
            <person name="Ritter A."/>
            <person name="Rousvoal S."/>
            <person name="Samanta M."/>
            <person name="Samson G."/>
            <person name="Schroeder D.C."/>
            <person name="Segurens B."/>
            <person name="Strittmatter M."/>
            <person name="Tonon T."/>
            <person name="Tregear J.W."/>
            <person name="Valentin K."/>
            <person name="von Dassow P."/>
            <person name="Yamagishi T."/>
            <person name="Van de Peer Y."/>
            <person name="Wincker P."/>
        </authorList>
    </citation>
    <scope>NUCLEOTIDE SEQUENCE [LARGE SCALE GENOMIC DNA]</scope>
    <source>
        <strain evidence="3">Ec32 / CCAP1310/4</strain>
    </source>
</reference>
<dbReference type="InParanoid" id="D8LEB9"/>
<name>D8LEB9_ECTSI</name>
<evidence type="ECO:0000313" key="3">
    <source>
        <dbReference type="Proteomes" id="UP000002630"/>
    </source>
</evidence>
<sequence length="305" mass="34297">MTKQANPRNKPKAEKAAKKKFTTRPRNRVPEADPIQEYWSRIISPRDGHVEVQFKGGGPGGVTVLRKDVPRLWRNVNNRKAKKRKGVPNFSVVDACFGFWFDVCKDDGLEYKFKSCANYFNDGTGRTTRQLAKEQEKSLLAALHTVSAIPKDSEEDSESDSGSVIDLRDTGSGSVVDLKKAAAGSSEQQKQHQEATEKNPTTIEVKSSICLARMPVFGTRCNMHRIGESRFCAEHRPKWHQKDSPIWGLLPVTMVPDSDPTICLAWVTSSGLRCSNKRYGLSRWCVKHFSEWHGKDSPAWRPCPP</sequence>
<protein>
    <submittedName>
        <fullName evidence="2">Uncharacterized protein</fullName>
    </submittedName>
</protein>
<evidence type="ECO:0000313" key="2">
    <source>
        <dbReference type="EMBL" id="CBN74204.1"/>
    </source>
</evidence>
<dbReference type="OrthoDB" id="10476772at2759"/>
<feature type="region of interest" description="Disordered" evidence="1">
    <location>
        <begin position="149"/>
        <end position="200"/>
    </location>
</feature>
<accession>D8LEB9</accession>
<evidence type="ECO:0000256" key="1">
    <source>
        <dbReference type="SAM" id="MobiDB-lite"/>
    </source>
</evidence>
<keyword evidence="3" id="KW-1185">Reference proteome</keyword>
<feature type="region of interest" description="Disordered" evidence="1">
    <location>
        <begin position="1"/>
        <end position="30"/>
    </location>
</feature>